<keyword evidence="4" id="KW-1185">Reference proteome</keyword>
<feature type="compositionally biased region" description="Acidic residues" evidence="1">
    <location>
        <begin position="222"/>
        <end position="240"/>
    </location>
</feature>
<feature type="domain" description="25S rRNA (uridine-N(3))-methyltransferase BMT5-like" evidence="2">
    <location>
        <begin position="83"/>
        <end position="316"/>
    </location>
</feature>
<dbReference type="EMBL" id="JAACJL010000057">
    <property type="protein sequence ID" value="KAF4612296.1"/>
    <property type="molecule type" value="Genomic_DNA"/>
</dbReference>
<gene>
    <name evidence="3" type="ORF">D9613_004073</name>
</gene>
<dbReference type="Pfam" id="PF10354">
    <property type="entry name" value="BMT5-like"/>
    <property type="match status" value="1"/>
</dbReference>
<feature type="region of interest" description="Disordered" evidence="1">
    <location>
        <begin position="1"/>
        <end position="75"/>
    </location>
</feature>
<protein>
    <recommendedName>
        <fullName evidence="2">25S rRNA (uridine-N(3))-methyltransferase BMT5-like domain-containing protein</fullName>
    </recommendedName>
</protein>
<accession>A0A8H4VIN2</accession>
<evidence type="ECO:0000259" key="2">
    <source>
        <dbReference type="Pfam" id="PF10354"/>
    </source>
</evidence>
<reference evidence="3 4" key="1">
    <citation type="submission" date="2019-12" db="EMBL/GenBank/DDBJ databases">
        <authorList>
            <person name="Floudas D."/>
            <person name="Bentzer J."/>
            <person name="Ahren D."/>
            <person name="Johansson T."/>
            <person name="Persson P."/>
            <person name="Tunlid A."/>
        </authorList>
    </citation>
    <scope>NUCLEOTIDE SEQUENCE [LARGE SCALE GENOMIC DNA]</scope>
    <source>
        <strain evidence="3 4">CBS 102.39</strain>
    </source>
</reference>
<proteinExistence type="predicted"/>
<evidence type="ECO:0000313" key="4">
    <source>
        <dbReference type="Proteomes" id="UP000521872"/>
    </source>
</evidence>
<evidence type="ECO:0000313" key="3">
    <source>
        <dbReference type="EMBL" id="KAF4612296.1"/>
    </source>
</evidence>
<dbReference type="InterPro" id="IPR019446">
    <property type="entry name" value="BMT5-like"/>
</dbReference>
<dbReference type="AlphaFoldDB" id="A0A8H4VIN2"/>
<name>A0A8H4VIN2_9AGAR</name>
<evidence type="ECO:0000256" key="1">
    <source>
        <dbReference type="SAM" id="MobiDB-lite"/>
    </source>
</evidence>
<dbReference type="GO" id="GO:0070475">
    <property type="term" value="P:rRNA base methylation"/>
    <property type="evidence" value="ECO:0007669"/>
    <property type="project" value="InterPro"/>
</dbReference>
<feature type="region of interest" description="Disordered" evidence="1">
    <location>
        <begin position="213"/>
        <end position="240"/>
    </location>
</feature>
<dbReference type="GO" id="GO:0005737">
    <property type="term" value="C:cytoplasm"/>
    <property type="evidence" value="ECO:0007669"/>
    <property type="project" value="TreeGrafter"/>
</dbReference>
<organism evidence="3 4">
    <name type="scientific">Agrocybe pediades</name>
    <dbReference type="NCBI Taxonomy" id="84607"/>
    <lineage>
        <taxon>Eukaryota</taxon>
        <taxon>Fungi</taxon>
        <taxon>Dikarya</taxon>
        <taxon>Basidiomycota</taxon>
        <taxon>Agaricomycotina</taxon>
        <taxon>Agaricomycetes</taxon>
        <taxon>Agaricomycetidae</taxon>
        <taxon>Agaricales</taxon>
        <taxon>Agaricineae</taxon>
        <taxon>Strophariaceae</taxon>
        <taxon>Agrocybe</taxon>
    </lineage>
</organism>
<dbReference type="PANTHER" id="PTHR11538">
    <property type="entry name" value="PHENYLALANYL-TRNA SYNTHETASE"/>
    <property type="match status" value="1"/>
</dbReference>
<dbReference type="GO" id="GO:0070042">
    <property type="term" value="F:rRNA (uridine-N3-)-methyltransferase activity"/>
    <property type="evidence" value="ECO:0007669"/>
    <property type="project" value="InterPro"/>
</dbReference>
<sequence>MAKAAKKLKGALQAQQSRLKAKQKISHAAQVAEQKSTRKKGQASIAATTARAGSSKDVKGKGKATPGSSSRPTIPFSPTDKILLIGEGNFSYALSMVQDAPVQLATMPPSNLCATAYDTEEECYAKYPEAQAIVSSLKEKGVQVLFGVDGTALEKNSRLKGRRWDKIVWNFPHAGKGIADQDRNILSNQMMILGFLRSAAKILQLGPAPSFSLAKKKKKSSEDDEEEDEIPVADVQENPEDADETYKFFTPSQTVQTQGTVLITLRNVVPYTQWDVPRLAKNPPVLQNGNVPPNPRYTLLRSFKFHREIWKGYEHRMTKGERAHGKGTTGEGGEDRTWEFCLKDETES</sequence>
<comment type="caution">
    <text evidence="3">The sequence shown here is derived from an EMBL/GenBank/DDBJ whole genome shotgun (WGS) entry which is preliminary data.</text>
</comment>
<dbReference type="PANTHER" id="PTHR11538:SF26">
    <property type="entry name" value="FERREDOXIN-FOLD ANTICODON-BINDING DOMAIN-CONTAINING PROTEIN 1"/>
    <property type="match status" value="1"/>
</dbReference>
<dbReference type="Proteomes" id="UP000521872">
    <property type="component" value="Unassembled WGS sequence"/>
</dbReference>